<dbReference type="InterPro" id="IPR013783">
    <property type="entry name" value="Ig-like_fold"/>
</dbReference>
<dbReference type="EMBL" id="WLZY01000015">
    <property type="protein sequence ID" value="NDL60928.1"/>
    <property type="molecule type" value="Genomic_DNA"/>
</dbReference>
<dbReference type="SUPFAM" id="SSF49303">
    <property type="entry name" value="beta-Galactosidase/glucuronidase domain"/>
    <property type="match status" value="2"/>
</dbReference>
<feature type="domain" description="Glycoside hydrolase family 2 immunoglobulin-like beta-sandwich" evidence="10">
    <location>
        <begin position="229"/>
        <end position="299"/>
    </location>
</feature>
<dbReference type="PANTHER" id="PTHR43730:SF1">
    <property type="entry name" value="BETA-MANNOSIDASE"/>
    <property type="match status" value="1"/>
</dbReference>
<dbReference type="PANTHER" id="PTHR43730">
    <property type="entry name" value="BETA-MANNOSIDASE"/>
    <property type="match status" value="1"/>
</dbReference>
<comment type="catalytic activity">
    <reaction evidence="1">
        <text>Hydrolysis of terminal, non-reducing beta-D-mannose residues in beta-D-mannosides.</text>
        <dbReference type="EC" id="3.2.1.25"/>
    </reaction>
</comment>
<evidence type="ECO:0000256" key="7">
    <source>
        <dbReference type="ARBA" id="ARBA00023180"/>
    </source>
</evidence>
<evidence type="ECO:0000313" key="12">
    <source>
        <dbReference type="EMBL" id="NDL60928.1"/>
    </source>
</evidence>
<keyword evidence="13" id="KW-1185">Reference proteome</keyword>
<evidence type="ECO:0000256" key="2">
    <source>
        <dbReference type="ARBA" id="ARBA00004371"/>
    </source>
</evidence>
<evidence type="ECO:0000256" key="3">
    <source>
        <dbReference type="ARBA" id="ARBA00007401"/>
    </source>
</evidence>
<dbReference type="InterPro" id="IPR017853">
    <property type="entry name" value="GH"/>
</dbReference>
<dbReference type="Pfam" id="PF00703">
    <property type="entry name" value="Glyco_hydro_2"/>
    <property type="match status" value="1"/>
</dbReference>
<evidence type="ECO:0000256" key="1">
    <source>
        <dbReference type="ARBA" id="ARBA00000829"/>
    </source>
</evidence>
<evidence type="ECO:0000313" key="13">
    <source>
        <dbReference type="Proteomes" id="UP000460435"/>
    </source>
</evidence>
<comment type="caution">
    <text evidence="12">The sequence shown here is derived from an EMBL/GenBank/DDBJ whole genome shotgun (WGS) entry which is preliminary data.</text>
</comment>
<dbReference type="Gene3D" id="3.20.20.80">
    <property type="entry name" value="Glycosidases"/>
    <property type="match status" value="1"/>
</dbReference>
<dbReference type="RefSeq" id="WP_162453635.1">
    <property type="nucleotide sequence ID" value="NZ_WLZY01000015.1"/>
</dbReference>
<dbReference type="InterPro" id="IPR036156">
    <property type="entry name" value="Beta-gal/glucu_dom_sf"/>
</dbReference>
<dbReference type="InterPro" id="IPR006102">
    <property type="entry name" value="Ig-like_GH2"/>
</dbReference>
<dbReference type="GO" id="GO:0006516">
    <property type="term" value="P:glycoprotein catabolic process"/>
    <property type="evidence" value="ECO:0007669"/>
    <property type="project" value="TreeGrafter"/>
</dbReference>
<dbReference type="Gene3D" id="2.60.120.260">
    <property type="entry name" value="Galactose-binding domain-like"/>
    <property type="match status" value="1"/>
</dbReference>
<dbReference type="SUPFAM" id="SSF49785">
    <property type="entry name" value="Galactose-binding domain-like"/>
    <property type="match status" value="1"/>
</dbReference>
<evidence type="ECO:0000256" key="6">
    <source>
        <dbReference type="ARBA" id="ARBA00022801"/>
    </source>
</evidence>
<evidence type="ECO:0000256" key="9">
    <source>
        <dbReference type="ARBA" id="ARBA00023295"/>
    </source>
</evidence>
<dbReference type="InterPro" id="IPR050887">
    <property type="entry name" value="Beta-mannosidase_GH2"/>
</dbReference>
<organism evidence="12 13">
    <name type="scientific">Phytoactinopolyspora mesophila</name>
    <dbReference type="NCBI Taxonomy" id="2650750"/>
    <lineage>
        <taxon>Bacteria</taxon>
        <taxon>Bacillati</taxon>
        <taxon>Actinomycetota</taxon>
        <taxon>Actinomycetes</taxon>
        <taxon>Jiangellales</taxon>
        <taxon>Jiangellaceae</taxon>
        <taxon>Phytoactinopolyspora</taxon>
    </lineage>
</organism>
<keyword evidence="8" id="KW-0458">Lysosome</keyword>
<dbReference type="Gene3D" id="2.60.40.10">
    <property type="entry name" value="Immunoglobulins"/>
    <property type="match status" value="2"/>
</dbReference>
<dbReference type="InterPro" id="IPR054593">
    <property type="entry name" value="Beta-mannosidase-like_N2"/>
</dbReference>
<evidence type="ECO:0000259" key="11">
    <source>
        <dbReference type="Pfam" id="PF22666"/>
    </source>
</evidence>
<comment type="similarity">
    <text evidence="3">Belongs to the glycosyl hydrolase 2 family.</text>
</comment>
<keyword evidence="7" id="KW-0325">Glycoprotein</keyword>
<comment type="subcellular location">
    <subcellularLocation>
        <location evidence="2">Lysosome</location>
    </subcellularLocation>
</comment>
<accession>A0A7K3MET9</accession>
<dbReference type="FunFam" id="3.20.20.80:FF:000050">
    <property type="entry name" value="Beta-mannosidase B"/>
    <property type="match status" value="1"/>
</dbReference>
<name>A0A7K3MET9_9ACTN</name>
<evidence type="ECO:0000256" key="8">
    <source>
        <dbReference type="ARBA" id="ARBA00023228"/>
    </source>
</evidence>
<dbReference type="FunFam" id="2.60.120.260:FF:000060">
    <property type="entry name" value="Probable beta-mannosidase"/>
    <property type="match status" value="1"/>
</dbReference>
<proteinExistence type="inferred from homology"/>
<keyword evidence="9" id="KW-0326">Glycosidase</keyword>
<dbReference type="EC" id="3.2.1.25" evidence="4"/>
<dbReference type="InterPro" id="IPR008979">
    <property type="entry name" value="Galactose-bd-like_sf"/>
</dbReference>
<dbReference type="GO" id="GO:0004567">
    <property type="term" value="F:beta-mannosidase activity"/>
    <property type="evidence" value="ECO:0007669"/>
    <property type="project" value="UniProtKB-EC"/>
</dbReference>
<dbReference type="GO" id="GO:0005764">
    <property type="term" value="C:lysosome"/>
    <property type="evidence" value="ECO:0007669"/>
    <property type="project" value="UniProtKB-SubCell"/>
</dbReference>
<dbReference type="AlphaFoldDB" id="A0A7K3MET9"/>
<evidence type="ECO:0000256" key="4">
    <source>
        <dbReference type="ARBA" id="ARBA00012754"/>
    </source>
</evidence>
<evidence type="ECO:0000256" key="5">
    <source>
        <dbReference type="ARBA" id="ARBA00022729"/>
    </source>
</evidence>
<protein>
    <recommendedName>
        <fullName evidence="4">beta-mannosidase</fullName>
        <ecNumber evidence="4">3.2.1.25</ecNumber>
    </recommendedName>
</protein>
<evidence type="ECO:0000259" key="10">
    <source>
        <dbReference type="Pfam" id="PF00703"/>
    </source>
</evidence>
<feature type="domain" description="Beta-mannosidase-like galactose-binding" evidence="11">
    <location>
        <begin position="17"/>
        <end position="188"/>
    </location>
</feature>
<sequence length="823" mass="91170">MTDTSPATTSRPLDHGWTLRASAGPVPDSIAGQNIPATVPGCVHTDLLAAALIPDPYLDDNERLLAWISACDWEYRTTFGWSTDGHDRHDLVFEGLDTIATVTLNGTEIARTANQHRTYRLPVDDVLREGENELVVTFESPVKYADRQSLELGYRPHVNHHPYNAIRKMACNFGWDWGPDVATAGIWRPVTLQAWSGARLAQVRPLATVQGSTGDVAVHLELERASTSGPVAVAVQVGEATAHATVAPGETSAVVEVEVPNVRRWWPRGHGEQPLYPVSVQVEGDGVARDRWQGRVGFRTVRLDMTPDEHGTSFVFVVNDQPVFIRGANWIPDDAFVHRVDRDRYAQRIGQAEQANINLLRVWGGGIFESDDFYDLCDERGIMTWQDFPFACAAYTEGEPLRSEVEAEARDNIVRLLPHPSLVLWNGNNENHWLHHDWGWDTRLQGKTWGLGYYMDLLPRLVAELDPHRPYTPSSPWSGTLDIYPNDPDHGSVHLWDMWNSRDYPHYRSYIPRFVGEFGWQGPPTWATLTRAISDDPLTPESPGMVVHQKAQNGNDKLTDGLVRHLPLPDDMRDWHWAMSLNQAVAVNVGIEHMRSWSPRCAGSIVWQLNDCWPVTSWAAVDGDGRAKPLLYAMAHAYTDRLLTIQPRDGGLSVIAVNDSADVWSGDVVIRRLSYDGTELAAAKATAEVAARSTVTVPIPAEVTMPSEAANELIVATYGEERALWFFAEYRDSSLAEPQLQVDVEQDDAGYHVRVTAQNLVRDVALLADQVHPDARVDDMLVTLLPGETASFRVSAPGGLSGEAFGAPGVLRSANDLVAGGPE</sequence>
<dbReference type="Pfam" id="PF22666">
    <property type="entry name" value="Glyco_hydro_2_N2"/>
    <property type="match status" value="1"/>
</dbReference>
<gene>
    <name evidence="12" type="ORF">F7O44_28020</name>
</gene>
<keyword evidence="5" id="KW-0732">Signal</keyword>
<reference evidence="12 13" key="1">
    <citation type="submission" date="2019-11" db="EMBL/GenBank/DDBJ databases">
        <authorList>
            <person name="Li X.-J."/>
            <person name="Feng X.-M."/>
        </authorList>
    </citation>
    <scope>NUCLEOTIDE SEQUENCE [LARGE SCALE GENOMIC DNA]</scope>
    <source>
        <strain evidence="12 13">XMNu-373</strain>
    </source>
</reference>
<keyword evidence="6 12" id="KW-0378">Hydrolase</keyword>
<dbReference type="GO" id="GO:0005975">
    <property type="term" value="P:carbohydrate metabolic process"/>
    <property type="evidence" value="ECO:0007669"/>
    <property type="project" value="InterPro"/>
</dbReference>
<dbReference type="SUPFAM" id="SSF51445">
    <property type="entry name" value="(Trans)glycosidases"/>
    <property type="match status" value="1"/>
</dbReference>
<dbReference type="Proteomes" id="UP000460435">
    <property type="component" value="Unassembled WGS sequence"/>
</dbReference>